<comment type="similarity">
    <text evidence="5">Belongs to the SAT4 family.</text>
</comment>
<evidence type="ECO:0000259" key="8">
    <source>
        <dbReference type="Pfam" id="PF20684"/>
    </source>
</evidence>
<dbReference type="EMBL" id="CAJPDT010000012">
    <property type="protein sequence ID" value="CAF9913563.1"/>
    <property type="molecule type" value="Genomic_DNA"/>
</dbReference>
<feature type="transmembrane region" description="Helical" evidence="7">
    <location>
        <begin position="6"/>
        <end position="29"/>
    </location>
</feature>
<dbReference type="GO" id="GO:0016020">
    <property type="term" value="C:membrane"/>
    <property type="evidence" value="ECO:0007669"/>
    <property type="project" value="UniProtKB-SubCell"/>
</dbReference>
<evidence type="ECO:0000256" key="7">
    <source>
        <dbReference type="SAM" id="Phobius"/>
    </source>
</evidence>
<feature type="transmembrane region" description="Helical" evidence="7">
    <location>
        <begin position="244"/>
        <end position="264"/>
    </location>
</feature>
<dbReference type="Proteomes" id="UP000664534">
    <property type="component" value="Unassembled WGS sequence"/>
</dbReference>
<evidence type="ECO:0000256" key="6">
    <source>
        <dbReference type="SAM" id="MobiDB-lite"/>
    </source>
</evidence>
<keyword evidence="10" id="KW-1185">Reference proteome</keyword>
<accession>A0A8H3EXE9</accession>
<feature type="transmembrane region" description="Helical" evidence="7">
    <location>
        <begin position="201"/>
        <end position="224"/>
    </location>
</feature>
<comment type="caution">
    <text evidence="9">The sequence shown here is derived from an EMBL/GenBank/DDBJ whole genome shotgun (WGS) entry which is preliminary data.</text>
</comment>
<feature type="transmembrane region" description="Helical" evidence="7">
    <location>
        <begin position="82"/>
        <end position="102"/>
    </location>
</feature>
<evidence type="ECO:0000256" key="5">
    <source>
        <dbReference type="ARBA" id="ARBA00038359"/>
    </source>
</evidence>
<dbReference type="AlphaFoldDB" id="A0A8H3EXE9"/>
<reference evidence="9" key="1">
    <citation type="submission" date="2021-03" db="EMBL/GenBank/DDBJ databases">
        <authorList>
            <person name="Tagirdzhanova G."/>
        </authorList>
    </citation>
    <scope>NUCLEOTIDE SEQUENCE</scope>
</reference>
<feature type="transmembrane region" description="Helical" evidence="7">
    <location>
        <begin position="41"/>
        <end position="62"/>
    </location>
</feature>
<evidence type="ECO:0000313" key="10">
    <source>
        <dbReference type="Proteomes" id="UP000664534"/>
    </source>
</evidence>
<proteinExistence type="inferred from homology"/>
<dbReference type="PANTHER" id="PTHR33048">
    <property type="entry name" value="PTH11-LIKE INTEGRAL MEMBRANE PROTEIN (AFU_ORTHOLOGUE AFUA_5G11245)"/>
    <property type="match status" value="1"/>
</dbReference>
<dbReference type="InterPro" id="IPR052337">
    <property type="entry name" value="SAT4-like"/>
</dbReference>
<name>A0A8H3EXE9_9LECA</name>
<keyword evidence="3 7" id="KW-1133">Transmembrane helix</keyword>
<keyword evidence="2 7" id="KW-0812">Transmembrane</keyword>
<feature type="transmembrane region" description="Helical" evidence="7">
    <location>
        <begin position="165"/>
        <end position="189"/>
    </location>
</feature>
<sequence length="363" mass="40295">MKFTSLAVAILSVSVVFIVLCTAAVALRIQARRTRSLPLKGDDYTIVAALIVNVALCASEIYGAVKNGDGRPLSALTAEESIAYLKLVYASFFVAQLALTLVKISVVQFYKRVFVTRGFSWAANIMTGVITLWFISFFFADLFSASPIRGHWDRKVYHPTINYDALLISTAAISMALDVIIFCMPISLVSKLQMSFKRKAMVMGIFWLGFFCVVSSAVRLYYINVYTTYKGNPNRVFTSQLNEITIWSIIESCMAVITACLPTYGPLIRGGRSADSLIHSIRVVISSRGKSLFSSSSKSTFESSDKTRTESSDSQEHMTQENNGTKRDRYEMMGSSGSTEFKDHRDLEAQRVVPGFMDSARSL</sequence>
<feature type="compositionally biased region" description="Basic and acidic residues" evidence="6">
    <location>
        <begin position="303"/>
        <end position="331"/>
    </location>
</feature>
<evidence type="ECO:0000256" key="1">
    <source>
        <dbReference type="ARBA" id="ARBA00004141"/>
    </source>
</evidence>
<organism evidence="9 10">
    <name type="scientific">Imshaugia aleurites</name>
    <dbReference type="NCBI Taxonomy" id="172621"/>
    <lineage>
        <taxon>Eukaryota</taxon>
        <taxon>Fungi</taxon>
        <taxon>Dikarya</taxon>
        <taxon>Ascomycota</taxon>
        <taxon>Pezizomycotina</taxon>
        <taxon>Lecanoromycetes</taxon>
        <taxon>OSLEUM clade</taxon>
        <taxon>Lecanoromycetidae</taxon>
        <taxon>Lecanorales</taxon>
        <taxon>Lecanorineae</taxon>
        <taxon>Parmeliaceae</taxon>
        <taxon>Imshaugia</taxon>
    </lineage>
</organism>
<feature type="region of interest" description="Disordered" evidence="6">
    <location>
        <begin position="293"/>
        <end position="346"/>
    </location>
</feature>
<feature type="domain" description="Rhodopsin" evidence="8">
    <location>
        <begin position="27"/>
        <end position="269"/>
    </location>
</feature>
<dbReference type="InterPro" id="IPR049326">
    <property type="entry name" value="Rhodopsin_dom_fungi"/>
</dbReference>
<evidence type="ECO:0000256" key="4">
    <source>
        <dbReference type="ARBA" id="ARBA00023136"/>
    </source>
</evidence>
<protein>
    <recommendedName>
        <fullName evidence="8">Rhodopsin domain-containing protein</fullName>
    </recommendedName>
</protein>
<dbReference type="Pfam" id="PF20684">
    <property type="entry name" value="Fung_rhodopsin"/>
    <property type="match status" value="1"/>
</dbReference>
<keyword evidence="4 7" id="KW-0472">Membrane</keyword>
<evidence type="ECO:0000256" key="3">
    <source>
        <dbReference type="ARBA" id="ARBA00022989"/>
    </source>
</evidence>
<evidence type="ECO:0000256" key="2">
    <source>
        <dbReference type="ARBA" id="ARBA00022692"/>
    </source>
</evidence>
<comment type="subcellular location">
    <subcellularLocation>
        <location evidence="1">Membrane</location>
        <topology evidence="1">Multi-pass membrane protein</topology>
    </subcellularLocation>
</comment>
<gene>
    <name evidence="9" type="ORF">IMSHALPRED_001382</name>
</gene>
<feature type="transmembrane region" description="Helical" evidence="7">
    <location>
        <begin position="123"/>
        <end position="145"/>
    </location>
</feature>
<evidence type="ECO:0000313" key="9">
    <source>
        <dbReference type="EMBL" id="CAF9913563.1"/>
    </source>
</evidence>
<feature type="compositionally biased region" description="Low complexity" evidence="6">
    <location>
        <begin position="293"/>
        <end position="302"/>
    </location>
</feature>
<dbReference type="PANTHER" id="PTHR33048:SF18">
    <property type="entry name" value="INTEGRAL MEMBRANE PROTEIN"/>
    <property type="match status" value="1"/>
</dbReference>
<dbReference type="OrthoDB" id="5398388at2759"/>